<dbReference type="AlphaFoldDB" id="A0AAV9C134"/>
<evidence type="ECO:0000313" key="2">
    <source>
        <dbReference type="Proteomes" id="UP001180020"/>
    </source>
</evidence>
<dbReference type="Pfam" id="PF14009">
    <property type="entry name" value="PADRE"/>
    <property type="match status" value="1"/>
</dbReference>
<dbReference type="PANTHER" id="PTHR33052">
    <property type="entry name" value="DUF4228 DOMAIN PROTEIN-RELATED"/>
    <property type="match status" value="1"/>
</dbReference>
<gene>
    <name evidence="1" type="ORF">QJS10_CPB22g01552</name>
</gene>
<reference evidence="1" key="1">
    <citation type="journal article" date="2023" name="Nat. Commun.">
        <title>Diploid and tetraploid genomes of Acorus and the evolution of monocots.</title>
        <authorList>
            <person name="Ma L."/>
            <person name="Liu K.W."/>
            <person name="Li Z."/>
            <person name="Hsiao Y.Y."/>
            <person name="Qi Y."/>
            <person name="Fu T."/>
            <person name="Tang G.D."/>
            <person name="Zhang D."/>
            <person name="Sun W.H."/>
            <person name="Liu D.K."/>
            <person name="Li Y."/>
            <person name="Chen G.Z."/>
            <person name="Liu X.D."/>
            <person name="Liao X.Y."/>
            <person name="Jiang Y.T."/>
            <person name="Yu X."/>
            <person name="Hao Y."/>
            <person name="Huang J."/>
            <person name="Zhao X.W."/>
            <person name="Ke S."/>
            <person name="Chen Y.Y."/>
            <person name="Wu W.L."/>
            <person name="Hsu J.L."/>
            <person name="Lin Y.F."/>
            <person name="Huang M.D."/>
            <person name="Li C.Y."/>
            <person name="Huang L."/>
            <person name="Wang Z.W."/>
            <person name="Zhao X."/>
            <person name="Zhong W.Y."/>
            <person name="Peng D.H."/>
            <person name="Ahmad S."/>
            <person name="Lan S."/>
            <person name="Zhang J.S."/>
            <person name="Tsai W.C."/>
            <person name="Van de Peer Y."/>
            <person name="Liu Z.J."/>
        </authorList>
    </citation>
    <scope>NUCLEOTIDE SEQUENCE</scope>
    <source>
        <strain evidence="1">CP</strain>
    </source>
</reference>
<dbReference type="Proteomes" id="UP001180020">
    <property type="component" value="Unassembled WGS sequence"/>
</dbReference>
<organism evidence="1 2">
    <name type="scientific">Acorus calamus</name>
    <name type="common">Sweet flag</name>
    <dbReference type="NCBI Taxonomy" id="4465"/>
    <lineage>
        <taxon>Eukaryota</taxon>
        <taxon>Viridiplantae</taxon>
        <taxon>Streptophyta</taxon>
        <taxon>Embryophyta</taxon>
        <taxon>Tracheophyta</taxon>
        <taxon>Spermatophyta</taxon>
        <taxon>Magnoliopsida</taxon>
        <taxon>Liliopsida</taxon>
        <taxon>Acoraceae</taxon>
        <taxon>Acorus</taxon>
    </lineage>
</organism>
<evidence type="ECO:0000313" key="1">
    <source>
        <dbReference type="EMBL" id="KAK1282417.1"/>
    </source>
</evidence>
<dbReference type="InterPro" id="IPR025322">
    <property type="entry name" value="PADRE_dom"/>
</dbReference>
<accession>A0AAV9C134</accession>
<name>A0AAV9C134_ACOCL</name>
<keyword evidence="2" id="KW-1185">Reference proteome</keyword>
<protein>
    <submittedName>
        <fullName evidence="1">Uncharacterized protein</fullName>
    </submittedName>
</protein>
<comment type="caution">
    <text evidence="1">The sequence shown here is derived from an EMBL/GenBank/DDBJ whole genome shotgun (WGS) entry which is preliminary data.</text>
</comment>
<dbReference type="EMBL" id="JAUJYO010000022">
    <property type="protein sequence ID" value="KAK1282417.1"/>
    <property type="molecule type" value="Genomic_DNA"/>
</dbReference>
<proteinExistence type="predicted"/>
<sequence>MGSTFSSDAVKTTPSTAKIVSLDGSLEEFSVPVEASKVLEGKDGQPCVLCSSDKLYYNEKATTMGPSEFIQLGQIYFVLPVEYRTRVLKAADMVALAVKASSALAGATTKMNRWGRREARIVPMVVASERFDEVNFRVVSMEVGGGGGGVVVV</sequence>
<reference evidence="1" key="2">
    <citation type="submission" date="2023-06" db="EMBL/GenBank/DDBJ databases">
        <authorList>
            <person name="Ma L."/>
            <person name="Liu K.-W."/>
            <person name="Li Z."/>
            <person name="Hsiao Y.-Y."/>
            <person name="Qi Y."/>
            <person name="Fu T."/>
            <person name="Tang G."/>
            <person name="Zhang D."/>
            <person name="Sun W.-H."/>
            <person name="Liu D.-K."/>
            <person name="Li Y."/>
            <person name="Chen G.-Z."/>
            <person name="Liu X.-D."/>
            <person name="Liao X.-Y."/>
            <person name="Jiang Y.-T."/>
            <person name="Yu X."/>
            <person name="Hao Y."/>
            <person name="Huang J."/>
            <person name="Zhao X.-W."/>
            <person name="Ke S."/>
            <person name="Chen Y.-Y."/>
            <person name="Wu W.-L."/>
            <person name="Hsu J.-L."/>
            <person name="Lin Y.-F."/>
            <person name="Huang M.-D."/>
            <person name="Li C.-Y."/>
            <person name="Huang L."/>
            <person name="Wang Z.-W."/>
            <person name="Zhao X."/>
            <person name="Zhong W.-Y."/>
            <person name="Peng D.-H."/>
            <person name="Ahmad S."/>
            <person name="Lan S."/>
            <person name="Zhang J.-S."/>
            <person name="Tsai W.-C."/>
            <person name="Van De Peer Y."/>
            <person name="Liu Z.-J."/>
        </authorList>
    </citation>
    <scope>NUCLEOTIDE SEQUENCE</scope>
    <source>
        <strain evidence="1">CP</strain>
        <tissue evidence="1">Leaves</tissue>
    </source>
</reference>